<protein>
    <submittedName>
        <fullName evidence="5">Amidohydrolase family protein</fullName>
    </submittedName>
</protein>
<keyword evidence="6" id="KW-1185">Reference proteome</keyword>
<dbReference type="SUPFAM" id="SSF51556">
    <property type="entry name" value="Metallo-dependent hydrolases"/>
    <property type="match status" value="1"/>
</dbReference>
<organism evidence="5 6">
    <name type="scientific">Isoptericola chiayiensis</name>
    <dbReference type="NCBI Taxonomy" id="579446"/>
    <lineage>
        <taxon>Bacteria</taxon>
        <taxon>Bacillati</taxon>
        <taxon>Actinomycetota</taxon>
        <taxon>Actinomycetes</taxon>
        <taxon>Micrococcales</taxon>
        <taxon>Promicromonosporaceae</taxon>
        <taxon>Isoptericola</taxon>
    </lineage>
</organism>
<dbReference type="InterPro" id="IPR011059">
    <property type="entry name" value="Metal-dep_hydrolase_composite"/>
</dbReference>
<feature type="region of interest" description="Disordered" evidence="3">
    <location>
        <begin position="513"/>
        <end position="545"/>
    </location>
</feature>
<dbReference type="PANTHER" id="PTHR11113">
    <property type="entry name" value="N-ACETYLGLUCOSAMINE-6-PHOSPHATE DEACETYLASE"/>
    <property type="match status" value="1"/>
</dbReference>
<dbReference type="SUPFAM" id="SSF51338">
    <property type="entry name" value="Composite domain of metallo-dependent hydrolases"/>
    <property type="match status" value="2"/>
</dbReference>
<evidence type="ECO:0000259" key="4">
    <source>
        <dbReference type="Pfam" id="PF07969"/>
    </source>
</evidence>
<sequence>MDVVRGVVLPRPDGGTTAPMDLHLAGGRVGTVVPSSGTRGNSTSGRVLDAGGRLALPGLVDAHVHAGGAVLDAGVQHALLRQGVTAVVTGADGVGFAPSDRTAYEWACGYFAGIDGEHPRFSGGTLAQLLATYDGATAVNVAALVPHGTVRRLVVGTEQRPARPAEVDRMVRVARQAFAEGAVGLSTGLEYVPAAWADEAELVALARVAAEHGLPHVSHMRGYEAAAVPALAELFRLAAASGVATHVSHLHGPAAAITGVLDDARAGGLDVTFDSYPYLQGSSILAMVALPTWLPLADPDATIAALDAPALARRLRDHLAGLDDLWHRVTLAWVPGLDPDEGDVAGRRLVDVAARWGVAPADAALRVLRASRLRAACVFAQPDTNDADAVRTLANHPAHLGGSDAIYQPVGAGACAGRPHPRGWGAFARFLAEHVRTGGDWTWHDAVEHLSARAARRFGLADRGSLEAGSVADVVLVDPLAVADRATYDRPRTPAVGIDDVLVAGVPVLTHGELTGRRPGRGLRPSVRAGHPTPPAVPAGTEGAP</sequence>
<comment type="caution">
    <text evidence="5">The sequence shown here is derived from an EMBL/GenBank/DDBJ whole genome shotgun (WGS) entry which is preliminary data.</text>
</comment>
<evidence type="ECO:0000256" key="3">
    <source>
        <dbReference type="SAM" id="MobiDB-lite"/>
    </source>
</evidence>
<dbReference type="InterPro" id="IPR032466">
    <property type="entry name" value="Metal_Hydrolase"/>
</dbReference>
<evidence type="ECO:0000256" key="1">
    <source>
        <dbReference type="ARBA" id="ARBA00010716"/>
    </source>
</evidence>
<evidence type="ECO:0000256" key="2">
    <source>
        <dbReference type="ARBA" id="ARBA00022801"/>
    </source>
</evidence>
<comment type="similarity">
    <text evidence="1">Belongs to the metallo-dependent hydrolases superfamily. NagA family.</text>
</comment>
<dbReference type="InterPro" id="IPR013108">
    <property type="entry name" value="Amidohydro_3"/>
</dbReference>
<dbReference type="Pfam" id="PF07969">
    <property type="entry name" value="Amidohydro_3"/>
    <property type="match status" value="1"/>
</dbReference>
<accession>A0ABP8XZ75</accession>
<reference evidence="6" key="1">
    <citation type="journal article" date="2019" name="Int. J. Syst. Evol. Microbiol.">
        <title>The Global Catalogue of Microorganisms (GCM) 10K type strain sequencing project: providing services to taxonomists for standard genome sequencing and annotation.</title>
        <authorList>
            <consortium name="The Broad Institute Genomics Platform"/>
            <consortium name="The Broad Institute Genome Sequencing Center for Infectious Disease"/>
            <person name="Wu L."/>
            <person name="Ma J."/>
        </authorList>
    </citation>
    <scope>NUCLEOTIDE SEQUENCE [LARGE SCALE GENOMIC DNA]</scope>
    <source>
        <strain evidence="6">JCM 18063</strain>
    </source>
</reference>
<feature type="domain" description="Amidohydrolase 3" evidence="4">
    <location>
        <begin position="46"/>
        <end position="508"/>
    </location>
</feature>
<dbReference type="Gene3D" id="3.20.20.140">
    <property type="entry name" value="Metal-dependent hydrolases"/>
    <property type="match status" value="2"/>
</dbReference>
<dbReference type="PANTHER" id="PTHR11113:SF14">
    <property type="entry name" value="N-ACETYLGLUCOSAMINE-6-PHOSPHATE DEACETYLASE"/>
    <property type="match status" value="1"/>
</dbReference>
<keyword evidence="2" id="KW-0378">Hydrolase</keyword>
<gene>
    <name evidence="5" type="ORF">GCM10023216_02880</name>
</gene>
<dbReference type="Proteomes" id="UP001500956">
    <property type="component" value="Unassembled WGS sequence"/>
</dbReference>
<name>A0ABP8XZ75_9MICO</name>
<evidence type="ECO:0000313" key="5">
    <source>
        <dbReference type="EMBL" id="GAA4718037.1"/>
    </source>
</evidence>
<dbReference type="EMBL" id="BAABID010000003">
    <property type="protein sequence ID" value="GAA4718037.1"/>
    <property type="molecule type" value="Genomic_DNA"/>
</dbReference>
<evidence type="ECO:0000313" key="6">
    <source>
        <dbReference type="Proteomes" id="UP001500956"/>
    </source>
</evidence>
<proteinExistence type="inferred from homology"/>